<accession>A0A081D135</accession>
<proteinExistence type="predicted"/>
<name>A0A081D135_9HYPH</name>
<comment type="caution">
    <text evidence="1">The sequence shown here is derived from an EMBL/GenBank/DDBJ whole genome shotgun (WGS) entry which is preliminary data.</text>
</comment>
<evidence type="ECO:0000313" key="2">
    <source>
        <dbReference type="Proteomes" id="UP000028701"/>
    </source>
</evidence>
<dbReference type="EMBL" id="BBJU01000027">
    <property type="protein sequence ID" value="GAK72631.1"/>
    <property type="molecule type" value="Genomic_DNA"/>
</dbReference>
<evidence type="ECO:0008006" key="3">
    <source>
        <dbReference type="Google" id="ProtNLM"/>
    </source>
</evidence>
<dbReference type="OrthoDB" id="7854655at2"/>
<gene>
    <name evidence="1" type="ORF">RRU01S_27_00190</name>
</gene>
<evidence type="ECO:0000313" key="1">
    <source>
        <dbReference type="EMBL" id="GAK72631.1"/>
    </source>
</evidence>
<dbReference type="eggNOG" id="ENOG50339VQ">
    <property type="taxonomic scope" value="Bacteria"/>
</dbReference>
<dbReference type="AlphaFoldDB" id="A0A081D135"/>
<dbReference type="InterPro" id="IPR021815">
    <property type="entry name" value="TsiV"/>
</dbReference>
<organism evidence="1 2">
    <name type="scientific">Agrobacterium rubi TR3 = NBRC 13261</name>
    <dbReference type="NCBI Taxonomy" id="1368415"/>
    <lineage>
        <taxon>Bacteria</taxon>
        <taxon>Pseudomonadati</taxon>
        <taxon>Pseudomonadota</taxon>
        <taxon>Alphaproteobacteria</taxon>
        <taxon>Hyphomicrobiales</taxon>
        <taxon>Rhizobiaceae</taxon>
        <taxon>Rhizobium/Agrobacterium group</taxon>
        <taxon>Agrobacterium</taxon>
    </lineage>
</organism>
<dbReference type="RefSeq" id="WP_052816162.1">
    <property type="nucleotide sequence ID" value="NZ_BBJU01000027.1"/>
</dbReference>
<dbReference type="Pfam" id="PF11876">
    <property type="entry name" value="TsiV"/>
    <property type="match status" value="1"/>
</dbReference>
<sequence>MTQDTDKLLTEASDWSILDRIAVESTRGVPLLRFGHYIDFALQKATSLETRERMAEVLIDYKRIFEAQVTHYLPHNGRKLHSLKGFDYDAYVMERAHTPDNVKEDESFEAALFGYPNSRDVDDPTIYYAEAVGNTEMREFSRIAIYLPASWPETVGYDEYRSLVQQWCEMLKPAYGTAGLSILFNEGRQGLADRLLAFPIARRFPGLDVPEQSRWYVRMNRSRKRAIRTINWLTFIDDGFVSELGGTEKLAGRLGDGCPIFPYHGGLVIQAGKRPEIGDINRGLIPQSYKSVSDVLKPIRFDDHQRPLIDAPQPLDSLEETLRWVKRFD</sequence>
<reference evidence="1 2" key="1">
    <citation type="submission" date="2014-08" db="EMBL/GenBank/DDBJ databases">
        <title>Whole genome shotgun sequence of Rhizobium rubi NBRC 13261.</title>
        <authorList>
            <person name="Katano-Makiyama Y."/>
            <person name="Hosoyama A."/>
            <person name="Hashimoto M."/>
            <person name="Hosoyama Y."/>
            <person name="Noguchi M."/>
            <person name="Tsuchikane K."/>
            <person name="Uohara A."/>
            <person name="Ohji S."/>
            <person name="Ichikawa N."/>
            <person name="Kimura A."/>
            <person name="Yamazoe A."/>
            <person name="Fujita N."/>
        </authorList>
    </citation>
    <scope>NUCLEOTIDE SEQUENCE [LARGE SCALE GENOMIC DNA]</scope>
    <source>
        <strain evidence="1 2">NBRC 13261</strain>
    </source>
</reference>
<dbReference type="Proteomes" id="UP000028701">
    <property type="component" value="Unassembled WGS sequence"/>
</dbReference>
<protein>
    <recommendedName>
        <fullName evidence="3">DUF3396 domain-containing protein</fullName>
    </recommendedName>
</protein>